<organism evidence="2 3">
    <name type="scientific">Streptomyces fildesensis</name>
    <dbReference type="NCBI Taxonomy" id="375757"/>
    <lineage>
        <taxon>Bacteria</taxon>
        <taxon>Bacillati</taxon>
        <taxon>Actinomycetota</taxon>
        <taxon>Actinomycetes</taxon>
        <taxon>Kitasatosporales</taxon>
        <taxon>Streptomycetaceae</taxon>
        <taxon>Streptomyces</taxon>
    </lineage>
</organism>
<dbReference type="InterPro" id="IPR036162">
    <property type="entry name" value="Resolvase-like_N_sf"/>
</dbReference>
<sequence>MGTVREGLQENDTSGFKKRKVVRDDGTIGWIVIRPQFRQLLADLASGVIDGVIFHDLDRLLRQPRDLEDLIGIVKYVHRPGRQDPRRAGCRGRVCSASGPGLPAFAASGPRRVAARLAPVPYTWPPSARPSSPPSSPLPGPRSLPSPLLKAAVALLLILKVITPL</sequence>
<dbReference type="EMBL" id="JBITYG010000004">
    <property type="protein sequence ID" value="MFI9101830.1"/>
    <property type="molecule type" value="Genomic_DNA"/>
</dbReference>
<evidence type="ECO:0000313" key="3">
    <source>
        <dbReference type="Proteomes" id="UP001614394"/>
    </source>
</evidence>
<dbReference type="Proteomes" id="UP001614394">
    <property type="component" value="Unassembled WGS sequence"/>
</dbReference>
<reference evidence="2 3" key="1">
    <citation type="submission" date="2024-10" db="EMBL/GenBank/DDBJ databases">
        <title>The Natural Products Discovery Center: Release of the First 8490 Sequenced Strains for Exploring Actinobacteria Biosynthetic Diversity.</title>
        <authorList>
            <person name="Kalkreuter E."/>
            <person name="Kautsar S.A."/>
            <person name="Yang D."/>
            <person name="Bader C.D."/>
            <person name="Teijaro C.N."/>
            <person name="Fluegel L."/>
            <person name="Davis C.M."/>
            <person name="Simpson J.R."/>
            <person name="Lauterbach L."/>
            <person name="Steele A.D."/>
            <person name="Gui C."/>
            <person name="Meng S."/>
            <person name="Li G."/>
            <person name="Viehrig K."/>
            <person name="Ye F."/>
            <person name="Su P."/>
            <person name="Kiefer A.F."/>
            <person name="Nichols A."/>
            <person name="Cepeda A.J."/>
            <person name="Yan W."/>
            <person name="Fan B."/>
            <person name="Jiang Y."/>
            <person name="Adhikari A."/>
            <person name="Zheng C.-J."/>
            <person name="Schuster L."/>
            <person name="Cowan T.M."/>
            <person name="Smanski M.J."/>
            <person name="Chevrette M.G."/>
            <person name="De Carvalho L.P.S."/>
            <person name="Shen B."/>
        </authorList>
    </citation>
    <scope>NUCLEOTIDE SEQUENCE [LARGE SCALE GENOMIC DNA]</scope>
    <source>
        <strain evidence="2 3">NPDC053399</strain>
    </source>
</reference>
<feature type="domain" description="Resolvase/invertase-type recombinase catalytic" evidence="1">
    <location>
        <begin position="20"/>
        <end position="72"/>
    </location>
</feature>
<gene>
    <name evidence="2" type="ORF">ACIGXA_15040</name>
</gene>
<dbReference type="Gene3D" id="3.40.50.1390">
    <property type="entry name" value="Resolvase, N-terminal catalytic domain"/>
    <property type="match status" value="1"/>
</dbReference>
<dbReference type="SUPFAM" id="SSF53041">
    <property type="entry name" value="Resolvase-like"/>
    <property type="match status" value="1"/>
</dbReference>
<proteinExistence type="predicted"/>
<accession>A0ABW8C5X0</accession>
<evidence type="ECO:0000259" key="1">
    <source>
        <dbReference type="Pfam" id="PF00239"/>
    </source>
</evidence>
<evidence type="ECO:0000313" key="2">
    <source>
        <dbReference type="EMBL" id="MFI9101830.1"/>
    </source>
</evidence>
<dbReference type="RefSeq" id="WP_399648726.1">
    <property type="nucleotide sequence ID" value="NZ_JBITYG010000004.1"/>
</dbReference>
<keyword evidence="3" id="KW-1185">Reference proteome</keyword>
<protein>
    <submittedName>
        <fullName evidence="2">Recombinase family protein</fullName>
    </submittedName>
</protein>
<dbReference type="Pfam" id="PF00239">
    <property type="entry name" value="Resolvase"/>
    <property type="match status" value="1"/>
</dbReference>
<dbReference type="InterPro" id="IPR006119">
    <property type="entry name" value="Resolv_N"/>
</dbReference>
<comment type="caution">
    <text evidence="2">The sequence shown here is derived from an EMBL/GenBank/DDBJ whole genome shotgun (WGS) entry which is preliminary data.</text>
</comment>
<name>A0ABW8C5X0_9ACTN</name>